<dbReference type="AlphaFoldDB" id="A0A7C7ZCQ6"/>
<gene>
    <name evidence="3 5" type="primary">truD</name>
    <name evidence="5" type="ORF">EYQ16_00760</name>
</gene>
<evidence type="ECO:0000313" key="5">
    <source>
        <dbReference type="EMBL" id="HIG63042.1"/>
    </source>
</evidence>
<dbReference type="SUPFAM" id="SSF55120">
    <property type="entry name" value="Pseudouridine synthase"/>
    <property type="match status" value="1"/>
</dbReference>
<dbReference type="NCBIfam" id="TIGR00094">
    <property type="entry name" value="tRNA_TruD_broad"/>
    <property type="match status" value="1"/>
</dbReference>
<comment type="similarity">
    <text evidence="1 3">Belongs to the pseudouridine synthase TruD family.</text>
</comment>
<dbReference type="Pfam" id="PF01142">
    <property type="entry name" value="TruD"/>
    <property type="match status" value="1"/>
</dbReference>
<dbReference type="Proteomes" id="UP000589516">
    <property type="component" value="Unassembled WGS sequence"/>
</dbReference>
<evidence type="ECO:0000256" key="1">
    <source>
        <dbReference type="ARBA" id="ARBA00007953"/>
    </source>
</evidence>
<sequence length="428" mass="46674">MSLPEPGREPFLSSADGVAGRLRATPEDFAVVERELLPPEAADGRHTIVRVTARNCETNLLLRNLARALGIQPRAIGFAGTKDKRAVTTQLMSVRASPEALAAVALPGITLEPLYRTVKPLRLGQLRGNRFALRVADAVEPEARVPVILAELAGRFPNYFGVQRFGASRPVTHLVGEALLQGDWQRAVETYIGAPATEAADASEARAAAEAARAHYRDTGDLAVTLEALPGHLLFERQLVGHLLRQPDDWQGALQRLPPNLQQMFIHAAQSALFNAMVAQRLAQGLPLDRPEEGDIVLPADRHGGPDQRAPIAVTVRNQPKLAKRCAEGKAWVTALLPGLSAPYAEGPQGDIERRIVAESDIARERYALPEAPRLASDGLRRPIHATAQALEWSLDDGVPEFRFTLDKGTYATSFMREIMKAEDLRAY</sequence>
<keyword evidence="2 3" id="KW-0413">Isomerase</keyword>
<dbReference type="CDD" id="cd01291">
    <property type="entry name" value="PseudoU_synth"/>
    <property type="match status" value="1"/>
</dbReference>
<dbReference type="GO" id="GO:0031119">
    <property type="term" value="P:tRNA pseudouridine synthesis"/>
    <property type="evidence" value="ECO:0007669"/>
    <property type="project" value="UniProtKB-UniRule"/>
</dbReference>
<dbReference type="InterPro" id="IPR011760">
    <property type="entry name" value="PsdUridine_synth_TruD_insert"/>
</dbReference>
<proteinExistence type="inferred from homology"/>
<comment type="caution">
    <text evidence="5">The sequence shown here is derived from an EMBL/GenBank/DDBJ whole genome shotgun (WGS) entry which is preliminary data.</text>
</comment>
<dbReference type="GO" id="GO:0003723">
    <property type="term" value="F:RNA binding"/>
    <property type="evidence" value="ECO:0007669"/>
    <property type="project" value="InterPro"/>
</dbReference>
<dbReference type="HAMAP" id="MF_01082">
    <property type="entry name" value="TruD"/>
    <property type="match status" value="1"/>
</dbReference>
<evidence type="ECO:0000256" key="3">
    <source>
        <dbReference type="HAMAP-Rule" id="MF_01082"/>
    </source>
</evidence>
<dbReference type="PIRSF" id="PIRSF037016">
    <property type="entry name" value="Pseudouridin_synth_euk_prd"/>
    <property type="match status" value="1"/>
</dbReference>
<dbReference type="PROSITE" id="PS50984">
    <property type="entry name" value="TRUD"/>
    <property type="match status" value="1"/>
</dbReference>
<organism evidence="5 6">
    <name type="scientific">Marine Group III euryarchaeote</name>
    <dbReference type="NCBI Taxonomy" id="2173149"/>
    <lineage>
        <taxon>Archaea</taxon>
        <taxon>Methanobacteriati</taxon>
        <taxon>Thermoplasmatota</taxon>
        <taxon>Thermoplasmata</taxon>
        <taxon>Candidatus Thermoprofundales</taxon>
    </lineage>
</organism>
<dbReference type="InterPro" id="IPR001656">
    <property type="entry name" value="PsdUridine_synth_TruD"/>
</dbReference>
<accession>A0A7C7ZCQ6</accession>
<dbReference type="EMBL" id="DUAV01000006">
    <property type="protein sequence ID" value="HIG63042.1"/>
    <property type="molecule type" value="Genomic_DNA"/>
</dbReference>
<dbReference type="InterPro" id="IPR020103">
    <property type="entry name" value="PsdUridine_synth_cat_dom_sf"/>
</dbReference>
<keyword evidence="3" id="KW-0819">tRNA processing</keyword>
<feature type="active site" description="Nucleophile" evidence="3">
    <location>
        <position position="83"/>
    </location>
</feature>
<dbReference type="GO" id="GO:0160150">
    <property type="term" value="F:tRNA pseudouridine(13) synthase activity"/>
    <property type="evidence" value="ECO:0007669"/>
    <property type="project" value="UniProtKB-EC"/>
</dbReference>
<evidence type="ECO:0000259" key="4">
    <source>
        <dbReference type="PROSITE" id="PS50984"/>
    </source>
</evidence>
<dbReference type="Gene3D" id="3.30.2350.20">
    <property type="entry name" value="TruD, catalytic domain"/>
    <property type="match status" value="1"/>
</dbReference>
<evidence type="ECO:0000256" key="2">
    <source>
        <dbReference type="ARBA" id="ARBA00023235"/>
    </source>
</evidence>
<dbReference type="Gene3D" id="3.30.70.3160">
    <property type="match status" value="1"/>
</dbReference>
<protein>
    <recommendedName>
        <fullName evidence="3">Probable tRNA pseudouridine synthase D</fullName>
        <ecNumber evidence="3">5.4.99.27</ecNumber>
    </recommendedName>
    <alternativeName>
        <fullName evidence="3">tRNA pseudouridine(13) synthase</fullName>
    </alternativeName>
    <alternativeName>
        <fullName evidence="3">tRNA pseudouridylate synthase D</fullName>
    </alternativeName>
    <alternativeName>
        <fullName evidence="3">tRNA-uridine isomerase D</fullName>
    </alternativeName>
</protein>
<dbReference type="Gene3D" id="1.10.1510.30">
    <property type="match status" value="1"/>
</dbReference>
<dbReference type="InterPro" id="IPR042214">
    <property type="entry name" value="TruD_catalytic"/>
</dbReference>
<dbReference type="EC" id="5.4.99.27" evidence="3"/>
<comment type="function">
    <text evidence="3">Could be responsible for synthesis of pseudouridine from uracil-13 in transfer RNAs.</text>
</comment>
<dbReference type="PANTHER" id="PTHR13326:SF21">
    <property type="entry name" value="PSEUDOURIDYLATE SYNTHASE PUS7L"/>
    <property type="match status" value="1"/>
</dbReference>
<feature type="domain" description="TRUD" evidence="4">
    <location>
        <begin position="155"/>
        <end position="386"/>
    </location>
</feature>
<dbReference type="PANTHER" id="PTHR13326">
    <property type="entry name" value="TRNA PSEUDOURIDINE SYNTHASE D"/>
    <property type="match status" value="1"/>
</dbReference>
<comment type="catalytic activity">
    <reaction evidence="3">
        <text>uridine(13) in tRNA = pseudouridine(13) in tRNA</text>
        <dbReference type="Rhea" id="RHEA:42540"/>
        <dbReference type="Rhea" id="RHEA-COMP:10105"/>
        <dbReference type="Rhea" id="RHEA-COMP:10106"/>
        <dbReference type="ChEBI" id="CHEBI:65314"/>
        <dbReference type="ChEBI" id="CHEBI:65315"/>
        <dbReference type="EC" id="5.4.99.27"/>
    </reaction>
</comment>
<reference evidence="6" key="1">
    <citation type="journal article" date="2019" name="bioRxiv">
        <title>Genome diversification in globally distributed novel marine Proteobacteria is linked to environmental adaptation.</title>
        <authorList>
            <person name="Zhou Z."/>
            <person name="Tran P.Q."/>
            <person name="Kieft K."/>
            <person name="Anantharaman K."/>
        </authorList>
    </citation>
    <scope>NUCLEOTIDE SEQUENCE [LARGE SCALE GENOMIC DNA]</scope>
</reference>
<evidence type="ECO:0000313" key="6">
    <source>
        <dbReference type="Proteomes" id="UP000589516"/>
    </source>
</evidence>
<name>A0A7C7ZCQ6_9ARCH</name>